<sequence>MDANDSKIIEDLRELILDAAVARFQRYGYGKTTMAEIAKDSDMSAANLYRYFKNKQDIAAVCAGRCMNEQQNLMCEFVRQSHSNAAETLRIFVVEGLKSTHQMYLEQPKINELVEFIASERQDIVHKKIQAQHNLITEILAQGNKSGEFNITDLVVTARAVQNALVKFNVPIFMALYPLDEFIVMANEVVDLILQGLQKQ</sequence>
<dbReference type="SUPFAM" id="SSF48498">
    <property type="entry name" value="Tetracyclin repressor-like, C-terminal domain"/>
    <property type="match status" value="1"/>
</dbReference>
<keyword evidence="2" id="KW-0238">DNA-binding</keyword>
<evidence type="ECO:0000313" key="5">
    <source>
        <dbReference type="EMBL" id="VAW94837.1"/>
    </source>
</evidence>
<dbReference type="GO" id="GO:0003700">
    <property type="term" value="F:DNA-binding transcription factor activity"/>
    <property type="evidence" value="ECO:0007669"/>
    <property type="project" value="TreeGrafter"/>
</dbReference>
<dbReference type="Gene3D" id="1.10.357.10">
    <property type="entry name" value="Tetracycline Repressor, domain 2"/>
    <property type="match status" value="1"/>
</dbReference>
<dbReference type="Pfam" id="PF00440">
    <property type="entry name" value="TetR_N"/>
    <property type="match status" value="1"/>
</dbReference>
<dbReference type="AlphaFoldDB" id="A0A3B1A5G8"/>
<evidence type="ECO:0000256" key="1">
    <source>
        <dbReference type="ARBA" id="ARBA00023015"/>
    </source>
</evidence>
<evidence type="ECO:0000256" key="2">
    <source>
        <dbReference type="ARBA" id="ARBA00023125"/>
    </source>
</evidence>
<dbReference type="EMBL" id="UOFS01000019">
    <property type="protein sequence ID" value="VAW94837.1"/>
    <property type="molecule type" value="Genomic_DNA"/>
</dbReference>
<keyword evidence="1" id="KW-0805">Transcription regulation</keyword>
<dbReference type="InterPro" id="IPR009057">
    <property type="entry name" value="Homeodomain-like_sf"/>
</dbReference>
<dbReference type="InterPro" id="IPR050109">
    <property type="entry name" value="HTH-type_TetR-like_transc_reg"/>
</dbReference>
<gene>
    <name evidence="5" type="ORF">MNBD_GAMMA22-1653</name>
</gene>
<evidence type="ECO:0000256" key="3">
    <source>
        <dbReference type="ARBA" id="ARBA00023163"/>
    </source>
</evidence>
<name>A0A3B1A5G8_9ZZZZ</name>
<reference evidence="5" key="1">
    <citation type="submission" date="2018-06" db="EMBL/GenBank/DDBJ databases">
        <authorList>
            <person name="Zhirakovskaya E."/>
        </authorList>
    </citation>
    <scope>NUCLEOTIDE SEQUENCE</scope>
</reference>
<dbReference type="PANTHER" id="PTHR30055:SF151">
    <property type="entry name" value="TRANSCRIPTIONAL REGULATORY PROTEIN"/>
    <property type="match status" value="1"/>
</dbReference>
<dbReference type="PROSITE" id="PS50977">
    <property type="entry name" value="HTH_TETR_2"/>
    <property type="match status" value="1"/>
</dbReference>
<accession>A0A3B1A5G8</accession>
<dbReference type="PANTHER" id="PTHR30055">
    <property type="entry name" value="HTH-TYPE TRANSCRIPTIONAL REGULATOR RUTR"/>
    <property type="match status" value="1"/>
</dbReference>
<feature type="domain" description="HTH tetR-type" evidence="4">
    <location>
        <begin position="10"/>
        <end position="70"/>
    </location>
</feature>
<dbReference type="InterPro" id="IPR036271">
    <property type="entry name" value="Tet_transcr_reg_TetR-rel_C_sf"/>
</dbReference>
<dbReference type="Pfam" id="PF17935">
    <property type="entry name" value="TetR_C_27"/>
    <property type="match status" value="1"/>
</dbReference>
<protein>
    <submittedName>
        <fullName evidence="5">Transcriptional regulator, AcrR family</fullName>
    </submittedName>
</protein>
<dbReference type="InterPro" id="IPR001647">
    <property type="entry name" value="HTH_TetR"/>
</dbReference>
<proteinExistence type="predicted"/>
<dbReference type="SUPFAM" id="SSF46689">
    <property type="entry name" value="Homeodomain-like"/>
    <property type="match status" value="1"/>
</dbReference>
<dbReference type="GO" id="GO:0000976">
    <property type="term" value="F:transcription cis-regulatory region binding"/>
    <property type="evidence" value="ECO:0007669"/>
    <property type="project" value="TreeGrafter"/>
</dbReference>
<dbReference type="PRINTS" id="PR00455">
    <property type="entry name" value="HTHTETR"/>
</dbReference>
<dbReference type="InterPro" id="IPR041478">
    <property type="entry name" value="TetR_C_27"/>
</dbReference>
<keyword evidence="3" id="KW-0804">Transcription</keyword>
<organism evidence="5">
    <name type="scientific">hydrothermal vent metagenome</name>
    <dbReference type="NCBI Taxonomy" id="652676"/>
    <lineage>
        <taxon>unclassified sequences</taxon>
        <taxon>metagenomes</taxon>
        <taxon>ecological metagenomes</taxon>
    </lineage>
</organism>
<evidence type="ECO:0000259" key="4">
    <source>
        <dbReference type="PROSITE" id="PS50977"/>
    </source>
</evidence>